<proteinExistence type="predicted"/>
<dbReference type="AlphaFoldDB" id="A0A937KAM5"/>
<protein>
    <submittedName>
        <fullName evidence="2">PKD domain-containing protein</fullName>
    </submittedName>
</protein>
<evidence type="ECO:0000313" key="3">
    <source>
        <dbReference type="Proteomes" id="UP000614216"/>
    </source>
</evidence>
<reference evidence="2" key="1">
    <citation type="submission" date="2021-01" db="EMBL/GenBank/DDBJ databases">
        <title>Fulvivirga kasyanovii gen. nov., sp nov., a novel member of the phylum Bacteroidetes isolated from seawater in a mussel farm.</title>
        <authorList>
            <person name="Zhao L.-H."/>
            <person name="Wang Z.-J."/>
        </authorList>
    </citation>
    <scope>NUCLEOTIDE SEQUENCE</scope>
    <source>
        <strain evidence="2">29W222</strain>
    </source>
</reference>
<dbReference type="SUPFAM" id="SSF49299">
    <property type="entry name" value="PKD domain"/>
    <property type="match status" value="1"/>
</dbReference>
<feature type="domain" description="PKD" evidence="1">
    <location>
        <begin position="67"/>
        <end position="111"/>
    </location>
</feature>
<sequence>MKTLIINFKWILALLILVTACDPYGEEDLELGPPPTAEDAVISMTANAENANIIHFKNASSAFLKVWDFGNGSGAKGDDVTGIFPLKGTYEVTLTVYTSGGSISSSTTVEIAETNPLLLDIPVYNMLTGGADAVDGKTWVIDATRSAHFGVGPNPSDPAVGDYPNWYAAGINEKAGAGLYNDKFTFKLDGFSFAQKTDGDVFINTLQAGNFPGAFENAGDYTAPYTAPDNLTWSVSEDTDGNQVINIKNGGFIGYFTGTYNYQIVSLEENELFIRYEDTENPELAWYQRLVPEGFTAPPPPPPAVSSLPVDFEGALPPFNGFGGSTYQVIDNPDASGINTSAKVGEYVKGTDGNWAGIETALDAKIDFSTLNLIKYKVYSPVAGKALFKLESVDGSATPVEVFADVTKVNEWEELIFDFSGTASNTYDKIAIFLDFDNNNGGTFYIDDIRQSAEEAVLTEEALTGGSSKIWRLKPAAGAFGVGPNKGSDAWFPNGADISGDRPCLFNDLFIFKTGSVYEYDAQGDIYGESYMGLSDGCQNESNLIGTDAEPWASGTHIFSLTPATETDPAYITVTGTGAFIALPKAYNGGEYSAAPPTTDASVVYEVLSYVNNGTTETLSITIDIAGDGSAFWSFVLVAE</sequence>
<organism evidence="2 3">
    <name type="scientific">Fulvivirga marina</name>
    <dbReference type="NCBI Taxonomy" id="2494733"/>
    <lineage>
        <taxon>Bacteria</taxon>
        <taxon>Pseudomonadati</taxon>
        <taxon>Bacteroidota</taxon>
        <taxon>Cytophagia</taxon>
        <taxon>Cytophagales</taxon>
        <taxon>Fulvivirgaceae</taxon>
        <taxon>Fulvivirga</taxon>
    </lineage>
</organism>
<evidence type="ECO:0000313" key="2">
    <source>
        <dbReference type="EMBL" id="MBL6444737.1"/>
    </source>
</evidence>
<evidence type="ECO:0000259" key="1">
    <source>
        <dbReference type="PROSITE" id="PS50093"/>
    </source>
</evidence>
<dbReference type="InterPro" id="IPR013783">
    <property type="entry name" value="Ig-like_fold"/>
</dbReference>
<dbReference type="Gene3D" id="2.60.120.260">
    <property type="entry name" value="Galactose-binding domain-like"/>
    <property type="match status" value="1"/>
</dbReference>
<accession>A0A937KAM5</accession>
<dbReference type="PROSITE" id="PS51257">
    <property type="entry name" value="PROKAR_LIPOPROTEIN"/>
    <property type="match status" value="1"/>
</dbReference>
<dbReference type="Proteomes" id="UP000614216">
    <property type="component" value="Unassembled WGS sequence"/>
</dbReference>
<dbReference type="Gene3D" id="2.60.40.10">
    <property type="entry name" value="Immunoglobulins"/>
    <property type="match status" value="1"/>
</dbReference>
<dbReference type="InterPro" id="IPR008979">
    <property type="entry name" value="Galactose-bd-like_sf"/>
</dbReference>
<comment type="caution">
    <text evidence="2">The sequence shown here is derived from an EMBL/GenBank/DDBJ whole genome shotgun (WGS) entry which is preliminary data.</text>
</comment>
<name>A0A937KAM5_9BACT</name>
<dbReference type="SMART" id="SM00089">
    <property type="entry name" value="PKD"/>
    <property type="match status" value="1"/>
</dbReference>
<keyword evidence="3" id="KW-1185">Reference proteome</keyword>
<dbReference type="InterPro" id="IPR035986">
    <property type="entry name" value="PKD_dom_sf"/>
</dbReference>
<gene>
    <name evidence="2" type="ORF">JMN32_00345</name>
</gene>
<dbReference type="InterPro" id="IPR000601">
    <property type="entry name" value="PKD_dom"/>
</dbReference>
<dbReference type="InterPro" id="IPR022409">
    <property type="entry name" value="PKD/Chitinase_dom"/>
</dbReference>
<dbReference type="EMBL" id="JAEUGD010000001">
    <property type="protein sequence ID" value="MBL6444737.1"/>
    <property type="molecule type" value="Genomic_DNA"/>
</dbReference>
<dbReference type="Pfam" id="PF18911">
    <property type="entry name" value="PKD_4"/>
    <property type="match status" value="1"/>
</dbReference>
<dbReference type="SUPFAM" id="SSF49785">
    <property type="entry name" value="Galactose-binding domain-like"/>
    <property type="match status" value="1"/>
</dbReference>
<dbReference type="RefSeq" id="WP_202854281.1">
    <property type="nucleotide sequence ID" value="NZ_JAEUGD010000001.1"/>
</dbReference>
<dbReference type="PROSITE" id="PS50093">
    <property type="entry name" value="PKD"/>
    <property type="match status" value="1"/>
</dbReference>